<name>Q23EX5_TETTS</name>
<dbReference type="InParanoid" id="Q23EX5"/>
<dbReference type="GeneID" id="7839719"/>
<keyword evidence="2" id="KW-1185">Reference proteome</keyword>
<dbReference type="RefSeq" id="XP_001015375.2">
    <property type="nucleotide sequence ID" value="XM_001015375.2"/>
</dbReference>
<protein>
    <submittedName>
        <fullName evidence="1">Uncharacterized protein</fullName>
    </submittedName>
</protein>
<evidence type="ECO:0000313" key="2">
    <source>
        <dbReference type="Proteomes" id="UP000009168"/>
    </source>
</evidence>
<dbReference type="AlphaFoldDB" id="Q23EX5"/>
<dbReference type="HOGENOM" id="CLU_1781203_0_0_1"/>
<reference evidence="2" key="1">
    <citation type="journal article" date="2006" name="PLoS Biol.">
        <title>Macronuclear genome sequence of the ciliate Tetrahymena thermophila, a model eukaryote.</title>
        <authorList>
            <person name="Eisen J.A."/>
            <person name="Coyne R.S."/>
            <person name="Wu M."/>
            <person name="Wu D."/>
            <person name="Thiagarajan M."/>
            <person name="Wortman J.R."/>
            <person name="Badger J.H."/>
            <person name="Ren Q."/>
            <person name="Amedeo P."/>
            <person name="Jones K.M."/>
            <person name="Tallon L.J."/>
            <person name="Delcher A.L."/>
            <person name="Salzberg S.L."/>
            <person name="Silva J.C."/>
            <person name="Haas B.J."/>
            <person name="Majoros W.H."/>
            <person name="Farzad M."/>
            <person name="Carlton J.M."/>
            <person name="Smith R.K. Jr."/>
            <person name="Garg J."/>
            <person name="Pearlman R.E."/>
            <person name="Karrer K.M."/>
            <person name="Sun L."/>
            <person name="Manning G."/>
            <person name="Elde N.C."/>
            <person name="Turkewitz A.P."/>
            <person name="Asai D.J."/>
            <person name="Wilkes D.E."/>
            <person name="Wang Y."/>
            <person name="Cai H."/>
            <person name="Collins K."/>
            <person name="Stewart B.A."/>
            <person name="Lee S.R."/>
            <person name="Wilamowska K."/>
            <person name="Weinberg Z."/>
            <person name="Ruzzo W.L."/>
            <person name="Wloga D."/>
            <person name="Gaertig J."/>
            <person name="Frankel J."/>
            <person name="Tsao C.-C."/>
            <person name="Gorovsky M.A."/>
            <person name="Keeling P.J."/>
            <person name="Waller R.F."/>
            <person name="Patron N.J."/>
            <person name="Cherry J.M."/>
            <person name="Stover N.A."/>
            <person name="Krieger C.J."/>
            <person name="del Toro C."/>
            <person name="Ryder H.F."/>
            <person name="Williamson S.C."/>
            <person name="Barbeau R.A."/>
            <person name="Hamilton E.P."/>
            <person name="Orias E."/>
        </authorList>
    </citation>
    <scope>NUCLEOTIDE SEQUENCE [LARGE SCALE GENOMIC DNA]</scope>
    <source>
        <strain evidence="2">SB210</strain>
    </source>
</reference>
<dbReference type="EMBL" id="GG662707">
    <property type="protein sequence ID" value="EAR95130.2"/>
    <property type="molecule type" value="Genomic_DNA"/>
</dbReference>
<accession>Q23EX5</accession>
<dbReference type="Proteomes" id="UP000009168">
    <property type="component" value="Unassembled WGS sequence"/>
</dbReference>
<gene>
    <name evidence="1" type="ORF">TTHERM_00643560</name>
</gene>
<dbReference type="KEGG" id="tet:TTHERM_00643560"/>
<sequence>MAKSSYFETIQNVLGEYGVQRNEQVLSQLFKVIFGYSNTVLEIFKQIFNHVFLVYNASYNITNQHQQIEKIIKDLQEKLIVNENIVKRSTINIISVKFNLSREVSKVLCEKLFVISQDIISSRIINYLIDKKSEYLLNKLRKDLVRSENYLLFQIASHF</sequence>
<evidence type="ECO:0000313" key="1">
    <source>
        <dbReference type="EMBL" id="EAR95130.2"/>
    </source>
</evidence>
<organism evidence="1 2">
    <name type="scientific">Tetrahymena thermophila (strain SB210)</name>
    <dbReference type="NCBI Taxonomy" id="312017"/>
    <lineage>
        <taxon>Eukaryota</taxon>
        <taxon>Sar</taxon>
        <taxon>Alveolata</taxon>
        <taxon>Ciliophora</taxon>
        <taxon>Intramacronucleata</taxon>
        <taxon>Oligohymenophorea</taxon>
        <taxon>Hymenostomatida</taxon>
        <taxon>Tetrahymenina</taxon>
        <taxon>Tetrahymenidae</taxon>
        <taxon>Tetrahymena</taxon>
    </lineage>
</organism>
<proteinExistence type="predicted"/>